<dbReference type="AlphaFoldDB" id="A0A5N6JYJ1"/>
<proteinExistence type="predicted"/>
<reference evidence="2 3" key="1">
    <citation type="submission" date="2019-06" db="EMBL/GenBank/DDBJ databases">
        <title>Genome Sequence of the Brown Rot Fungal Pathogen Monilinia laxa.</title>
        <authorList>
            <person name="De Miccolis Angelini R.M."/>
            <person name="Landi L."/>
            <person name="Abate D."/>
            <person name="Pollastro S."/>
            <person name="Romanazzi G."/>
            <person name="Faretra F."/>
        </authorList>
    </citation>
    <scope>NUCLEOTIDE SEQUENCE [LARGE SCALE GENOMIC DNA]</scope>
    <source>
        <strain evidence="2 3">Mlax316</strain>
    </source>
</reference>
<dbReference type="Proteomes" id="UP000326757">
    <property type="component" value="Unassembled WGS sequence"/>
</dbReference>
<keyword evidence="3" id="KW-1185">Reference proteome</keyword>
<protein>
    <submittedName>
        <fullName evidence="2">Uncharacterized protein</fullName>
    </submittedName>
</protein>
<dbReference type="EMBL" id="VIGI01000011">
    <property type="protein sequence ID" value="KAB8294080.1"/>
    <property type="molecule type" value="Genomic_DNA"/>
</dbReference>
<feature type="transmembrane region" description="Helical" evidence="1">
    <location>
        <begin position="9"/>
        <end position="28"/>
    </location>
</feature>
<feature type="transmembrane region" description="Helical" evidence="1">
    <location>
        <begin position="60"/>
        <end position="79"/>
    </location>
</feature>
<comment type="caution">
    <text evidence="2">The sequence shown here is derived from an EMBL/GenBank/DDBJ whole genome shotgun (WGS) entry which is preliminary data.</text>
</comment>
<evidence type="ECO:0000313" key="3">
    <source>
        <dbReference type="Proteomes" id="UP000326757"/>
    </source>
</evidence>
<accession>A0A5N6JYJ1</accession>
<keyword evidence="1" id="KW-0812">Transmembrane</keyword>
<gene>
    <name evidence="2" type="ORF">EYC80_009534</name>
</gene>
<evidence type="ECO:0000256" key="1">
    <source>
        <dbReference type="SAM" id="Phobius"/>
    </source>
</evidence>
<organism evidence="2 3">
    <name type="scientific">Monilinia laxa</name>
    <name type="common">Brown rot fungus</name>
    <name type="synonym">Sclerotinia laxa</name>
    <dbReference type="NCBI Taxonomy" id="61186"/>
    <lineage>
        <taxon>Eukaryota</taxon>
        <taxon>Fungi</taxon>
        <taxon>Dikarya</taxon>
        <taxon>Ascomycota</taxon>
        <taxon>Pezizomycotina</taxon>
        <taxon>Leotiomycetes</taxon>
        <taxon>Helotiales</taxon>
        <taxon>Sclerotiniaceae</taxon>
        <taxon>Monilinia</taxon>
    </lineage>
</organism>
<evidence type="ECO:0000313" key="2">
    <source>
        <dbReference type="EMBL" id="KAB8294080.1"/>
    </source>
</evidence>
<keyword evidence="1" id="KW-1133">Transmembrane helix</keyword>
<sequence length="83" mass="9693">MLEINLADIYLPTQNAVLLNFLSAYYLFPPLASNSYVRIYTQIQLSPSITLKLYHQSNSYILSFFLYASIIHIIVILFIRSFR</sequence>
<keyword evidence="1" id="KW-0472">Membrane</keyword>
<name>A0A5N6JYJ1_MONLA</name>